<dbReference type="NCBIfam" id="TIGR03519">
    <property type="entry name" value="T9SS_PorP_fam"/>
    <property type="match status" value="1"/>
</dbReference>
<keyword evidence="3" id="KW-1185">Reference proteome</keyword>
<evidence type="ECO:0000313" key="3">
    <source>
        <dbReference type="Proteomes" id="UP000552864"/>
    </source>
</evidence>
<sequence length="305" mass="33180">MKQFIRYVMSLGVFALSSFHTNAQTVGNTPPLDEPMTAQYFQAPYMANAAMAGIDTGLHVTLAYRRQWSGIPGAPESKALSADYMLFKRVGIGMNIYNDKAGLLNNTKVAFTYAYHLPLSANGASALHFGLSGAFIARRLDTQKLNGDVTDPNINAFNRRDNYFEADFGMAFTRKGLTVQAAIPNLVSAVKTRDTDAGIDRALFFAAAGYKFETGEQLSSIEPKVCLRGIKGYKDIVDAGANFAFLQNQLNVFGLYHSTKSFSVGAGANYRSIAGFQVIYNSQTAGLSNYTNGAFEINLTVNLAR</sequence>
<comment type="caution">
    <text evidence="2">The sequence shown here is derived from an EMBL/GenBank/DDBJ whole genome shotgun (WGS) entry which is preliminary data.</text>
</comment>
<dbReference type="RefSeq" id="WP_168742633.1">
    <property type="nucleotide sequence ID" value="NZ_JABAHZ010000010.1"/>
</dbReference>
<dbReference type="Proteomes" id="UP000552864">
    <property type="component" value="Unassembled WGS sequence"/>
</dbReference>
<dbReference type="Pfam" id="PF11751">
    <property type="entry name" value="PorP_SprF"/>
    <property type="match status" value="1"/>
</dbReference>
<organism evidence="2 3">
    <name type="scientific">Chitinophaga eiseniae</name>
    <dbReference type="NCBI Taxonomy" id="634771"/>
    <lineage>
        <taxon>Bacteria</taxon>
        <taxon>Pseudomonadati</taxon>
        <taxon>Bacteroidota</taxon>
        <taxon>Chitinophagia</taxon>
        <taxon>Chitinophagales</taxon>
        <taxon>Chitinophagaceae</taxon>
        <taxon>Chitinophaga</taxon>
    </lineage>
</organism>
<accession>A0A847SSF5</accession>
<dbReference type="InterPro" id="IPR019861">
    <property type="entry name" value="PorP/SprF_Bacteroidetes"/>
</dbReference>
<gene>
    <name evidence="2" type="ORF">HGH91_28365</name>
</gene>
<keyword evidence="1" id="KW-0732">Signal</keyword>
<proteinExistence type="predicted"/>
<feature type="chain" id="PRO_5033010417" evidence="1">
    <location>
        <begin position="24"/>
        <end position="305"/>
    </location>
</feature>
<dbReference type="EMBL" id="JABAHZ010000010">
    <property type="protein sequence ID" value="NLR82565.1"/>
    <property type="molecule type" value="Genomic_DNA"/>
</dbReference>
<evidence type="ECO:0000313" key="2">
    <source>
        <dbReference type="EMBL" id="NLR82565.1"/>
    </source>
</evidence>
<protein>
    <submittedName>
        <fullName evidence="2">Type IX secretion system membrane protein PorP/SprF</fullName>
    </submittedName>
</protein>
<evidence type="ECO:0000256" key="1">
    <source>
        <dbReference type="SAM" id="SignalP"/>
    </source>
</evidence>
<reference evidence="2 3" key="1">
    <citation type="submission" date="2020-04" db="EMBL/GenBank/DDBJ databases">
        <authorList>
            <person name="Yin C."/>
        </authorList>
    </citation>
    <scope>NUCLEOTIDE SEQUENCE [LARGE SCALE GENOMIC DNA]</scope>
    <source>
        <strain evidence="2 3">Ak56</strain>
    </source>
</reference>
<dbReference type="AlphaFoldDB" id="A0A847SSF5"/>
<feature type="signal peptide" evidence="1">
    <location>
        <begin position="1"/>
        <end position="23"/>
    </location>
</feature>
<name>A0A847SSF5_9BACT</name>